<dbReference type="Gene3D" id="1.10.10.10">
    <property type="entry name" value="Winged helix-like DNA-binding domain superfamily/Winged helix DNA-binding domain"/>
    <property type="match status" value="1"/>
</dbReference>
<evidence type="ECO:0000256" key="9">
    <source>
        <dbReference type="PROSITE-ProRule" id="PRU00169"/>
    </source>
</evidence>
<comment type="caution">
    <text evidence="13">The sequence shown here is derived from an EMBL/GenBank/DDBJ whole genome shotgun (WGS) entry which is preliminary data.</text>
</comment>
<keyword evidence="4" id="KW-0902">Two-component regulatory system</keyword>
<dbReference type="CDD" id="cd17574">
    <property type="entry name" value="REC_OmpR"/>
    <property type="match status" value="1"/>
</dbReference>
<accession>A0A6I4TUM9</accession>
<dbReference type="PROSITE" id="PS50110">
    <property type="entry name" value="RESPONSE_REGULATORY"/>
    <property type="match status" value="1"/>
</dbReference>
<evidence type="ECO:0000313" key="13">
    <source>
        <dbReference type="EMBL" id="MXO97973.1"/>
    </source>
</evidence>
<evidence type="ECO:0000256" key="10">
    <source>
        <dbReference type="PROSITE-ProRule" id="PRU01091"/>
    </source>
</evidence>
<feature type="domain" description="Response regulatory" evidence="11">
    <location>
        <begin position="39"/>
        <end position="152"/>
    </location>
</feature>
<sequence>MKNQQIIDGEAASLAPASFLASPVSGVLSIDPKRNCLGKVLIVDGDGDTRFAIGEFLDFHGFSVFEADSAAAVRGLIADVSPDVVIVDVLVPGGDGLSIVRELSNQGSMSVIMLSALASDIDRIVGLEAGADDYLAKPVSLRELLARIRAVRRRITRMAEPASPSEEGVYRFAGWCMNVASRTLNAPSGARIPLSDGEFSLLRAFVERPQRVLSRDQLLDFARGPDSDAYDRAIDTQISRLRRKLDGHSHNELIKTIRNEGYMFSSRVEKM</sequence>
<dbReference type="InterPro" id="IPR016032">
    <property type="entry name" value="Sig_transdc_resp-reg_C-effctor"/>
</dbReference>
<dbReference type="GO" id="GO:0005829">
    <property type="term" value="C:cytosol"/>
    <property type="evidence" value="ECO:0007669"/>
    <property type="project" value="TreeGrafter"/>
</dbReference>
<evidence type="ECO:0000256" key="6">
    <source>
        <dbReference type="ARBA" id="ARBA00023125"/>
    </source>
</evidence>
<dbReference type="SMART" id="SM00862">
    <property type="entry name" value="Trans_reg_C"/>
    <property type="match status" value="1"/>
</dbReference>
<dbReference type="InterPro" id="IPR036388">
    <property type="entry name" value="WH-like_DNA-bd_sf"/>
</dbReference>
<keyword evidence="6 10" id="KW-0238">DNA-binding</keyword>
<keyword evidence="14" id="KW-1185">Reference proteome</keyword>
<evidence type="ECO:0000256" key="4">
    <source>
        <dbReference type="ARBA" id="ARBA00023012"/>
    </source>
</evidence>
<evidence type="ECO:0000256" key="5">
    <source>
        <dbReference type="ARBA" id="ARBA00023015"/>
    </source>
</evidence>
<keyword evidence="5" id="KW-0805">Transcription regulation</keyword>
<keyword evidence="2" id="KW-0963">Cytoplasm</keyword>
<dbReference type="InterPro" id="IPR039420">
    <property type="entry name" value="WalR-like"/>
</dbReference>
<dbReference type="AlphaFoldDB" id="A0A6I4TUM9"/>
<dbReference type="Pfam" id="PF00486">
    <property type="entry name" value="Trans_reg_C"/>
    <property type="match status" value="1"/>
</dbReference>
<evidence type="ECO:0000256" key="2">
    <source>
        <dbReference type="ARBA" id="ARBA00022490"/>
    </source>
</evidence>
<keyword evidence="7" id="KW-0804">Transcription</keyword>
<comment type="subcellular location">
    <subcellularLocation>
        <location evidence="1">Cytoplasm</location>
    </subcellularLocation>
</comment>
<evidence type="ECO:0000256" key="7">
    <source>
        <dbReference type="ARBA" id="ARBA00023163"/>
    </source>
</evidence>
<dbReference type="PROSITE" id="PS51755">
    <property type="entry name" value="OMPR_PHOB"/>
    <property type="match status" value="1"/>
</dbReference>
<evidence type="ECO:0000256" key="3">
    <source>
        <dbReference type="ARBA" id="ARBA00022553"/>
    </source>
</evidence>
<dbReference type="GO" id="GO:0000976">
    <property type="term" value="F:transcription cis-regulatory region binding"/>
    <property type="evidence" value="ECO:0007669"/>
    <property type="project" value="TreeGrafter"/>
</dbReference>
<feature type="DNA-binding region" description="OmpR/PhoB-type" evidence="10">
    <location>
        <begin position="167"/>
        <end position="266"/>
    </location>
</feature>
<dbReference type="RefSeq" id="WP_161389650.1">
    <property type="nucleotide sequence ID" value="NZ_JBHSCP010000001.1"/>
</dbReference>
<dbReference type="GO" id="GO:0000156">
    <property type="term" value="F:phosphorelay response regulator activity"/>
    <property type="evidence" value="ECO:0007669"/>
    <property type="project" value="TreeGrafter"/>
</dbReference>
<dbReference type="SMART" id="SM00448">
    <property type="entry name" value="REC"/>
    <property type="match status" value="1"/>
</dbReference>
<dbReference type="Pfam" id="PF00072">
    <property type="entry name" value="Response_reg"/>
    <property type="match status" value="1"/>
</dbReference>
<dbReference type="InterPro" id="IPR001867">
    <property type="entry name" value="OmpR/PhoB-type_DNA-bd"/>
</dbReference>
<dbReference type="PANTHER" id="PTHR48111">
    <property type="entry name" value="REGULATOR OF RPOS"/>
    <property type="match status" value="1"/>
</dbReference>
<dbReference type="SUPFAM" id="SSF52172">
    <property type="entry name" value="CheY-like"/>
    <property type="match status" value="1"/>
</dbReference>
<dbReference type="Gene3D" id="3.40.50.2300">
    <property type="match status" value="1"/>
</dbReference>
<dbReference type="GO" id="GO:0006355">
    <property type="term" value="P:regulation of DNA-templated transcription"/>
    <property type="evidence" value="ECO:0007669"/>
    <property type="project" value="InterPro"/>
</dbReference>
<evidence type="ECO:0000256" key="8">
    <source>
        <dbReference type="ARBA" id="ARBA00067337"/>
    </source>
</evidence>
<evidence type="ECO:0000259" key="12">
    <source>
        <dbReference type="PROSITE" id="PS51755"/>
    </source>
</evidence>
<dbReference type="OrthoDB" id="7407049at2"/>
<name>A0A6I4TUM9_9SPHN</name>
<evidence type="ECO:0000256" key="1">
    <source>
        <dbReference type="ARBA" id="ARBA00004496"/>
    </source>
</evidence>
<dbReference type="GO" id="GO:0032993">
    <property type="term" value="C:protein-DNA complex"/>
    <property type="evidence" value="ECO:0007669"/>
    <property type="project" value="TreeGrafter"/>
</dbReference>
<dbReference type="FunFam" id="1.10.10.10:FF:000099">
    <property type="entry name" value="Two-component system response regulator TorR"/>
    <property type="match status" value="1"/>
</dbReference>
<evidence type="ECO:0000259" key="11">
    <source>
        <dbReference type="PROSITE" id="PS50110"/>
    </source>
</evidence>
<protein>
    <recommendedName>
        <fullName evidence="8">Regulatory protein VirG</fullName>
    </recommendedName>
</protein>
<keyword evidence="3 9" id="KW-0597">Phosphoprotein</keyword>
<dbReference type="EMBL" id="WTYJ01000001">
    <property type="protein sequence ID" value="MXO97973.1"/>
    <property type="molecule type" value="Genomic_DNA"/>
</dbReference>
<dbReference type="SUPFAM" id="SSF46894">
    <property type="entry name" value="C-terminal effector domain of the bipartite response regulators"/>
    <property type="match status" value="1"/>
</dbReference>
<proteinExistence type="predicted"/>
<dbReference type="PANTHER" id="PTHR48111:SF4">
    <property type="entry name" value="DNA-BINDING DUAL TRANSCRIPTIONAL REGULATOR OMPR"/>
    <property type="match status" value="1"/>
</dbReference>
<dbReference type="InterPro" id="IPR001789">
    <property type="entry name" value="Sig_transdc_resp-reg_receiver"/>
</dbReference>
<reference evidence="13 14" key="1">
    <citation type="submission" date="2019-12" db="EMBL/GenBank/DDBJ databases">
        <title>Genomic-based taxomic classification of the family Erythrobacteraceae.</title>
        <authorList>
            <person name="Xu L."/>
        </authorList>
    </citation>
    <scope>NUCLEOTIDE SEQUENCE [LARGE SCALE GENOMIC DNA]</scope>
    <source>
        <strain evidence="13 14">S36</strain>
    </source>
</reference>
<organism evidence="13 14">
    <name type="scientific">Croceibacterium xixiisoli</name>
    <dbReference type="NCBI Taxonomy" id="1476466"/>
    <lineage>
        <taxon>Bacteria</taxon>
        <taxon>Pseudomonadati</taxon>
        <taxon>Pseudomonadota</taxon>
        <taxon>Alphaproteobacteria</taxon>
        <taxon>Sphingomonadales</taxon>
        <taxon>Erythrobacteraceae</taxon>
        <taxon>Croceibacterium</taxon>
    </lineage>
</organism>
<dbReference type="Proteomes" id="UP000469430">
    <property type="component" value="Unassembled WGS sequence"/>
</dbReference>
<feature type="modified residue" description="4-aspartylphosphate" evidence="9">
    <location>
        <position position="88"/>
    </location>
</feature>
<dbReference type="CDD" id="cd00383">
    <property type="entry name" value="trans_reg_C"/>
    <property type="match status" value="1"/>
</dbReference>
<dbReference type="InterPro" id="IPR011006">
    <property type="entry name" value="CheY-like_superfamily"/>
</dbReference>
<feature type="domain" description="OmpR/PhoB-type" evidence="12">
    <location>
        <begin position="167"/>
        <end position="266"/>
    </location>
</feature>
<gene>
    <name evidence="13" type="ORF">GRI97_03085</name>
</gene>
<dbReference type="Gene3D" id="6.10.250.690">
    <property type="match status" value="1"/>
</dbReference>
<evidence type="ECO:0000313" key="14">
    <source>
        <dbReference type="Proteomes" id="UP000469430"/>
    </source>
</evidence>